<name>A0ABV6BY47_9FLAO</name>
<sequence>MNKINTPFLDTIYQLRTIEKIILYNKLLSISKEEETETILFLENEYDKEVLEYPGIPPVFNADAALWGAKTVYLAAQFLLYRELSFEDTNTLLPHFKGKKDASAFICADLCLRFLPQILAELKRLDADDPVISLLEMHLLNFHYSVIGFEIETAKINFDEIASDDCLLQLYIDRIVERKALKFTESDFIKKQLEIGFGDYRKLFWAGL</sequence>
<evidence type="ECO:0000259" key="1">
    <source>
        <dbReference type="Pfam" id="PF19920"/>
    </source>
</evidence>
<dbReference type="InterPro" id="IPR045549">
    <property type="entry name" value="bpX4"/>
</dbReference>
<evidence type="ECO:0000313" key="2">
    <source>
        <dbReference type="EMBL" id="MFC0080388.1"/>
    </source>
</evidence>
<gene>
    <name evidence="2" type="ORF">ACFFLS_25320</name>
</gene>
<proteinExistence type="predicted"/>
<organism evidence="2 3">
    <name type="scientific">Flavobacterium procerum</name>
    <dbReference type="NCBI Taxonomy" id="1455569"/>
    <lineage>
        <taxon>Bacteria</taxon>
        <taxon>Pseudomonadati</taxon>
        <taxon>Bacteroidota</taxon>
        <taxon>Flavobacteriia</taxon>
        <taxon>Flavobacteriales</taxon>
        <taxon>Flavobacteriaceae</taxon>
        <taxon>Flavobacterium</taxon>
    </lineage>
</organism>
<dbReference type="RefSeq" id="WP_379682743.1">
    <property type="nucleotide sequence ID" value="NZ_JBHLYW010000032.1"/>
</dbReference>
<evidence type="ECO:0000313" key="3">
    <source>
        <dbReference type="Proteomes" id="UP001589734"/>
    </source>
</evidence>
<dbReference type="Proteomes" id="UP001589734">
    <property type="component" value="Unassembled WGS sequence"/>
</dbReference>
<reference evidence="2 3" key="1">
    <citation type="submission" date="2024-09" db="EMBL/GenBank/DDBJ databases">
        <authorList>
            <person name="Sun Q."/>
            <person name="Mori K."/>
        </authorList>
    </citation>
    <scope>NUCLEOTIDE SEQUENCE [LARGE SCALE GENOMIC DNA]</scope>
    <source>
        <strain evidence="2 3">CGMCC 1.12926</strain>
    </source>
</reference>
<dbReference type="EMBL" id="JBHLYW010000032">
    <property type="protein sequence ID" value="MFC0080388.1"/>
    <property type="molecule type" value="Genomic_DNA"/>
</dbReference>
<keyword evidence="3" id="KW-1185">Reference proteome</keyword>
<feature type="domain" description="MoxR-vWA-beta-propeller ternary system" evidence="1">
    <location>
        <begin position="8"/>
        <end position="207"/>
    </location>
</feature>
<protein>
    <recommendedName>
        <fullName evidence="1">MoxR-vWA-beta-propeller ternary system domain-containing protein</fullName>
    </recommendedName>
</protein>
<dbReference type="Pfam" id="PF19920">
    <property type="entry name" value="bpX4"/>
    <property type="match status" value="1"/>
</dbReference>
<comment type="caution">
    <text evidence="2">The sequence shown here is derived from an EMBL/GenBank/DDBJ whole genome shotgun (WGS) entry which is preliminary data.</text>
</comment>
<accession>A0ABV6BY47</accession>